<dbReference type="GO" id="GO:0003677">
    <property type="term" value="F:DNA binding"/>
    <property type="evidence" value="ECO:0007669"/>
    <property type="project" value="TreeGrafter"/>
</dbReference>
<evidence type="ECO:0000313" key="7">
    <source>
        <dbReference type="Proteomes" id="UP000070444"/>
    </source>
</evidence>
<dbReference type="InterPro" id="IPR016202">
    <property type="entry name" value="DNase_I"/>
</dbReference>
<keyword evidence="3" id="KW-0378">Hydrolase</keyword>
<evidence type="ECO:0000256" key="1">
    <source>
        <dbReference type="ARBA" id="ARBA00007359"/>
    </source>
</evidence>
<dbReference type="OrthoDB" id="10061407at2759"/>
<evidence type="ECO:0000313" key="6">
    <source>
        <dbReference type="EMBL" id="KXN72015.1"/>
    </source>
</evidence>
<keyword evidence="7" id="KW-1185">Reference proteome</keyword>
<organism evidence="6 7">
    <name type="scientific">Conidiobolus coronatus (strain ATCC 28846 / CBS 209.66 / NRRL 28638)</name>
    <name type="common">Delacroixia coronata</name>
    <dbReference type="NCBI Taxonomy" id="796925"/>
    <lineage>
        <taxon>Eukaryota</taxon>
        <taxon>Fungi</taxon>
        <taxon>Fungi incertae sedis</taxon>
        <taxon>Zoopagomycota</taxon>
        <taxon>Entomophthoromycotina</taxon>
        <taxon>Entomophthoromycetes</taxon>
        <taxon>Entomophthorales</taxon>
        <taxon>Ancylistaceae</taxon>
        <taxon>Conidiobolus</taxon>
    </lineage>
</organism>
<dbReference type="STRING" id="796925.A0A137PAL6"/>
<dbReference type="EMBL" id="KQ964462">
    <property type="protein sequence ID" value="KXN72015.1"/>
    <property type="molecule type" value="Genomic_DNA"/>
</dbReference>
<dbReference type="PANTHER" id="PTHR11371:SF31">
    <property type="entry name" value="EXTRACELLULAR NUCLEASE"/>
    <property type="match status" value="1"/>
</dbReference>
<feature type="region of interest" description="Disordered" evidence="4">
    <location>
        <begin position="181"/>
        <end position="203"/>
    </location>
</feature>
<sequence length="355" mass="40276">MPQKYLVGAFNVRHFSINKFQDGMDTQELLIKILRRYDIVFLQEVRDKEEPTSRDIMGGTSGAPVSVNSNLIARVVNKVSTPERRYDAVVSSPIGRTNHKERYVYLYRTDLFTPTSVHLFDDDVAGDIFEREPYSVKFRLNSNPSVELGILGVHIKPTEAVKEIGALPMVFDIVVKEFTKPQAQAPPPQPQPNYQYAPTPAPVARDKPEKKWYELLFSCLCGSPDDEDQPSNNYPMQPQQPPPQQYPPPPVSTTLIGPIIMGDLNAGKNYVSKKSQATLEVFTNSEKFKCLIDNDADTTVNTTNYAYDRIIVPSFQQSHFSEGKVYRFDEVFNLTREKALEVSDHYPVEVEVTVY</sequence>
<gene>
    <name evidence="6" type="ORF">CONCODRAFT_78033</name>
</gene>
<evidence type="ECO:0000256" key="4">
    <source>
        <dbReference type="SAM" id="MobiDB-lite"/>
    </source>
</evidence>
<proteinExistence type="inferred from homology"/>
<feature type="region of interest" description="Disordered" evidence="4">
    <location>
        <begin position="226"/>
        <end position="249"/>
    </location>
</feature>
<dbReference type="Gene3D" id="3.60.10.10">
    <property type="entry name" value="Endonuclease/exonuclease/phosphatase"/>
    <property type="match status" value="2"/>
</dbReference>
<keyword evidence="2" id="KW-0540">Nuclease</keyword>
<dbReference type="GO" id="GO:0005634">
    <property type="term" value="C:nucleus"/>
    <property type="evidence" value="ECO:0007669"/>
    <property type="project" value="TreeGrafter"/>
</dbReference>
<dbReference type="OMA" id="DCSYASE"/>
<dbReference type="GO" id="GO:0006308">
    <property type="term" value="P:DNA catabolic process"/>
    <property type="evidence" value="ECO:0007669"/>
    <property type="project" value="InterPro"/>
</dbReference>
<evidence type="ECO:0000256" key="2">
    <source>
        <dbReference type="ARBA" id="ARBA00022722"/>
    </source>
</evidence>
<evidence type="ECO:0000259" key="5">
    <source>
        <dbReference type="Pfam" id="PF03372"/>
    </source>
</evidence>
<evidence type="ECO:0000256" key="3">
    <source>
        <dbReference type="ARBA" id="ARBA00022801"/>
    </source>
</evidence>
<dbReference type="Pfam" id="PF03372">
    <property type="entry name" value="Exo_endo_phos"/>
    <property type="match status" value="1"/>
</dbReference>
<dbReference type="SMART" id="SM00476">
    <property type="entry name" value="DNaseIc"/>
    <property type="match status" value="1"/>
</dbReference>
<dbReference type="InterPro" id="IPR005135">
    <property type="entry name" value="Endo/exonuclease/phosphatase"/>
</dbReference>
<name>A0A137PAL6_CONC2</name>
<dbReference type="InterPro" id="IPR036691">
    <property type="entry name" value="Endo/exonu/phosph_ase_sf"/>
</dbReference>
<feature type="compositionally biased region" description="Pro residues" evidence="4">
    <location>
        <begin position="238"/>
        <end position="249"/>
    </location>
</feature>
<accession>A0A137PAL6</accession>
<comment type="similarity">
    <text evidence="1">Belongs to the DNase I family.</text>
</comment>
<dbReference type="SUPFAM" id="SSF56219">
    <property type="entry name" value="DNase I-like"/>
    <property type="match status" value="1"/>
</dbReference>
<dbReference type="Proteomes" id="UP000070444">
    <property type="component" value="Unassembled WGS sequence"/>
</dbReference>
<dbReference type="GO" id="GO:0004530">
    <property type="term" value="F:deoxyribonuclease I activity"/>
    <property type="evidence" value="ECO:0007669"/>
    <property type="project" value="TreeGrafter"/>
</dbReference>
<protein>
    <submittedName>
        <fullName evidence="6">DNase I-like protein</fullName>
    </submittedName>
</protein>
<feature type="domain" description="Endonuclease/exonuclease/phosphatase" evidence="5">
    <location>
        <begin position="9"/>
        <end position="201"/>
    </location>
</feature>
<dbReference type="AlphaFoldDB" id="A0A137PAL6"/>
<dbReference type="PANTHER" id="PTHR11371">
    <property type="entry name" value="DEOXYRIBONUCLEASE"/>
    <property type="match status" value="1"/>
</dbReference>
<reference evidence="6 7" key="1">
    <citation type="journal article" date="2015" name="Genome Biol. Evol.">
        <title>Phylogenomic analyses indicate that early fungi evolved digesting cell walls of algal ancestors of land plants.</title>
        <authorList>
            <person name="Chang Y."/>
            <person name="Wang S."/>
            <person name="Sekimoto S."/>
            <person name="Aerts A.L."/>
            <person name="Choi C."/>
            <person name="Clum A."/>
            <person name="LaButti K.M."/>
            <person name="Lindquist E.A."/>
            <person name="Yee Ngan C."/>
            <person name="Ohm R.A."/>
            <person name="Salamov A.A."/>
            <person name="Grigoriev I.V."/>
            <person name="Spatafora J.W."/>
            <person name="Berbee M.L."/>
        </authorList>
    </citation>
    <scope>NUCLEOTIDE SEQUENCE [LARGE SCALE GENOMIC DNA]</scope>
    <source>
        <strain evidence="6 7">NRRL 28638</strain>
    </source>
</reference>